<evidence type="ECO:0000256" key="3">
    <source>
        <dbReference type="ARBA" id="ARBA00022692"/>
    </source>
</evidence>
<evidence type="ECO:0000256" key="5">
    <source>
        <dbReference type="ARBA" id="ARBA00023136"/>
    </source>
</evidence>
<protein>
    <recommendedName>
        <fullName evidence="13">ABC transporter permease</fullName>
    </recommendedName>
</protein>
<dbReference type="PANTHER" id="PTHR30572">
    <property type="entry name" value="MEMBRANE COMPONENT OF TRANSPORTER-RELATED"/>
    <property type="match status" value="1"/>
</dbReference>
<dbReference type="RefSeq" id="WP_251873531.1">
    <property type="nucleotide sequence ID" value="NZ_CP098755.1"/>
</dbReference>
<dbReference type="Pfam" id="PF01433">
    <property type="entry name" value="Peptidase_M1"/>
    <property type="match status" value="1"/>
</dbReference>
<accession>A0ABY4WGV0</accession>
<proteinExistence type="inferred from homology"/>
<feature type="transmembrane region" description="Helical" evidence="8">
    <location>
        <begin position="652"/>
        <end position="674"/>
    </location>
</feature>
<feature type="domain" description="Peptidase M1 membrane alanine aminopeptidase" evidence="9">
    <location>
        <begin position="1248"/>
        <end position="1380"/>
    </location>
</feature>
<feature type="transmembrane region" description="Helical" evidence="8">
    <location>
        <begin position="803"/>
        <end position="831"/>
    </location>
</feature>
<feature type="transmembrane region" description="Helical" evidence="8">
    <location>
        <begin position="568"/>
        <end position="595"/>
    </location>
</feature>
<evidence type="ECO:0008006" key="13">
    <source>
        <dbReference type="Google" id="ProtNLM"/>
    </source>
</evidence>
<keyword evidence="12" id="KW-1185">Reference proteome</keyword>
<dbReference type="EMBL" id="CP098755">
    <property type="protein sequence ID" value="USG66381.1"/>
    <property type="molecule type" value="Genomic_DNA"/>
</dbReference>
<dbReference type="InterPro" id="IPR027268">
    <property type="entry name" value="Peptidase_M4/M1_CTD_sf"/>
</dbReference>
<organism evidence="11 12">
    <name type="scientific">Brevibacillus ruminantium</name>
    <dbReference type="NCBI Taxonomy" id="2950604"/>
    <lineage>
        <taxon>Bacteria</taxon>
        <taxon>Bacillati</taxon>
        <taxon>Bacillota</taxon>
        <taxon>Bacilli</taxon>
        <taxon>Bacillales</taxon>
        <taxon>Paenibacillaceae</taxon>
        <taxon>Brevibacillus</taxon>
    </lineage>
</organism>
<evidence type="ECO:0000259" key="10">
    <source>
        <dbReference type="Pfam" id="PF02687"/>
    </source>
</evidence>
<dbReference type="SUPFAM" id="SSF55486">
    <property type="entry name" value="Metalloproteases ('zincins'), catalytic domain"/>
    <property type="match status" value="1"/>
</dbReference>
<feature type="region of interest" description="Disordered" evidence="7">
    <location>
        <begin position="924"/>
        <end position="972"/>
    </location>
</feature>
<dbReference type="CDD" id="cd09604">
    <property type="entry name" value="M1_APN_like"/>
    <property type="match status" value="1"/>
</dbReference>
<evidence type="ECO:0000259" key="9">
    <source>
        <dbReference type="Pfam" id="PF01433"/>
    </source>
</evidence>
<evidence type="ECO:0000256" key="4">
    <source>
        <dbReference type="ARBA" id="ARBA00022989"/>
    </source>
</evidence>
<dbReference type="Pfam" id="PF02687">
    <property type="entry name" value="FtsX"/>
    <property type="match status" value="2"/>
</dbReference>
<sequence length="1399" mass="155932">MIRYIWNNWWRHPARFALLLVGMLTISSTLSYFIGVTESGNGTTQEILQKRWKAAYHIVVRPEGTRSVTEQDGLLEPNYLSGLQGGISLDDLESIKQIADVEIAAPLAPVGYSWTTFFYGKMEKPKEPGIYRHIIGKYSNDGVKLTPSWENTEYYKVGTWQGPPEGDLGLLAEYGIGKWYLEQFGSFNQLLVGIDPQAEARLVGLDKAVVPMGESRYFTEKDTTDTYDDGDNGTVTNLPILMSNRMDTDLRFVSTYERLELPFGTKEEADQTMEMIKQNGGKRFLDKQKRVGPPLASFTLEAKEAHHLLLSGLSGIDSKTGQRFQAKNGQGAAISSHITESPSPLTLQKGASPYPERWNIAYEAREIKPLYPADVQEMFLFTDEDYQGTFRPFQYFSGWNTAKMSPKWIGFYDPEKLNISKDPLNELPMETYRPALARLVLDKEGNPVNPPLSLKPIENPFGLLTSPPLLLTTLDGAAQLLGDKPISSIRLKIKGVEQVNEDSQKKLQAVAAEIERRTGLLADITLGSSPEPTLIHVRSDRPDAELGWIEQIFVKLGTVFTLFRETKLGFSGIMGIVMLVATTYVFATNLVTLYARTGEFGLLLSVGWRPAHIRRIIFLEAGLQGGMVTLICWAIVGAVVLQQGAHVPIERVFGIGLCGLVIYGLAAIPTALMVGKISPVTMLRTGELQPASRRWARVQGVFSLARVHLLARFRRSLLSVFAMAVPTSLLVFFGFVTFRLQGLMYTSWLGQYVAVEIGQAHYVAMVLALVIAVLTTAEIIWQNVMERKAEFLLLKAVGWRNTAIFRLILWEGLLCGLLAAMGGIGLGVLVIMALYRQFPTEDILLLLSAGLIPVVVGLLGAVFPAMMAVRFRPAEGLRGSHKNSRRNERVLRVMLALLLLGFITGATSSAIRLWKASEVKQAASSEGLGEQQGGTVDPVSPKEVSPQQKEAEPPNQDESANEPGQLAGFVSQSVPDGSKARYHLSLRMDPQGTFTAEATIQVENRSADTWDSLVFYFIPNVFTRENKPPSIEGSADVRINRVEVNQKPAKYQLSSDTLALSLEKKMAPGEKGEVRVAYTFTVPEEGLRFDRMDQRYFLAQAYPMLATYHNGWNKQPYRVNGESYHTSHADFTLHYEVPPGYQVITSSDEDRAGAKTSGEVAVANVRELYVAVVKGLESLSQEKDGVQIRVFGEKAQQKQLEAVLQTATEALSLFSGKIGAYPHKQLDLLVDGRVSMEYPGVVTVVPQEDLASLRYTVVHEIAHQWFYGVVANDSYREGWLDEGFAELASAMFFMEHDNKSEQEVWARTKAAVNLARDMPSNLALDEYDGEVYGAVYAVPSLRLWELISTYGGITEGWRFLQTYYEQYAYKQVDTKEFIRFATAYFPVKEHYFSKWLKLP</sequence>
<evidence type="ECO:0000256" key="2">
    <source>
        <dbReference type="ARBA" id="ARBA00022475"/>
    </source>
</evidence>
<evidence type="ECO:0000256" key="6">
    <source>
        <dbReference type="ARBA" id="ARBA00038076"/>
    </source>
</evidence>
<reference evidence="11" key="1">
    <citation type="submission" date="2022-06" db="EMBL/GenBank/DDBJ databases">
        <title>Genome sequencing of Brevibacillus sp. BB3-R1.</title>
        <authorList>
            <person name="Heo J."/>
            <person name="Lee D."/>
            <person name="Won M."/>
            <person name="Han B.-H."/>
            <person name="Hong S.-B."/>
            <person name="Kwon S.-W."/>
        </authorList>
    </citation>
    <scope>NUCLEOTIDE SEQUENCE</scope>
    <source>
        <strain evidence="11">BB3-R1</strain>
    </source>
</reference>
<dbReference type="InterPro" id="IPR050250">
    <property type="entry name" value="Macrolide_Exporter_MacB"/>
</dbReference>
<keyword evidence="2" id="KW-1003">Cell membrane</keyword>
<evidence type="ECO:0000256" key="7">
    <source>
        <dbReference type="SAM" id="MobiDB-lite"/>
    </source>
</evidence>
<dbReference type="Proteomes" id="UP001056500">
    <property type="component" value="Chromosome"/>
</dbReference>
<feature type="domain" description="ABC3 transporter permease C-terminal" evidence="10">
    <location>
        <begin position="763"/>
        <end position="870"/>
    </location>
</feature>
<feature type="transmembrane region" description="Helical" evidence="8">
    <location>
        <begin position="890"/>
        <end position="914"/>
    </location>
</feature>
<name>A0ABY4WGV0_9BACL</name>
<evidence type="ECO:0000256" key="8">
    <source>
        <dbReference type="SAM" id="Phobius"/>
    </source>
</evidence>
<feature type="transmembrane region" description="Helical" evidence="8">
    <location>
        <begin position="760"/>
        <end position="782"/>
    </location>
</feature>
<evidence type="ECO:0000313" key="11">
    <source>
        <dbReference type="EMBL" id="USG66381.1"/>
    </source>
</evidence>
<feature type="transmembrane region" description="Helical" evidence="8">
    <location>
        <begin position="716"/>
        <end position="740"/>
    </location>
</feature>
<keyword evidence="4 8" id="KW-1133">Transmembrane helix</keyword>
<feature type="region of interest" description="Disordered" evidence="7">
    <location>
        <begin position="322"/>
        <end position="350"/>
    </location>
</feature>
<feature type="transmembrane region" description="Helical" evidence="8">
    <location>
        <begin position="616"/>
        <end position="640"/>
    </location>
</feature>
<evidence type="ECO:0000256" key="1">
    <source>
        <dbReference type="ARBA" id="ARBA00004651"/>
    </source>
</evidence>
<comment type="subcellular location">
    <subcellularLocation>
        <location evidence="1">Cell membrane</location>
        <topology evidence="1">Multi-pass membrane protein</topology>
    </subcellularLocation>
</comment>
<gene>
    <name evidence="11" type="ORF">NDK47_03490</name>
</gene>
<keyword evidence="3 8" id="KW-0812">Transmembrane</keyword>
<feature type="compositionally biased region" description="Polar residues" evidence="7">
    <location>
        <begin position="336"/>
        <end position="346"/>
    </location>
</feature>
<evidence type="ECO:0000313" key="12">
    <source>
        <dbReference type="Proteomes" id="UP001056500"/>
    </source>
</evidence>
<dbReference type="Gene3D" id="1.10.390.10">
    <property type="entry name" value="Neutral Protease Domain 2"/>
    <property type="match status" value="1"/>
</dbReference>
<keyword evidence="5 8" id="KW-0472">Membrane</keyword>
<dbReference type="InterPro" id="IPR003838">
    <property type="entry name" value="ABC3_permease_C"/>
</dbReference>
<feature type="transmembrane region" description="Helical" evidence="8">
    <location>
        <begin position="843"/>
        <end position="869"/>
    </location>
</feature>
<dbReference type="PANTHER" id="PTHR30572:SF4">
    <property type="entry name" value="ABC TRANSPORTER PERMEASE YTRF"/>
    <property type="match status" value="1"/>
</dbReference>
<comment type="similarity">
    <text evidence="6">Belongs to the ABC-4 integral membrane protein family.</text>
</comment>
<dbReference type="InterPro" id="IPR014782">
    <property type="entry name" value="Peptidase_M1_dom"/>
</dbReference>
<feature type="domain" description="ABC3 transporter permease C-terminal" evidence="10">
    <location>
        <begin position="573"/>
        <end position="679"/>
    </location>
</feature>